<feature type="domain" description="PX" evidence="2">
    <location>
        <begin position="1"/>
        <end position="145"/>
    </location>
</feature>
<dbReference type="SMART" id="SM00312">
    <property type="entry name" value="PX"/>
    <property type="match status" value="1"/>
</dbReference>
<evidence type="ECO:0000256" key="1">
    <source>
        <dbReference type="SAM" id="MobiDB-lite"/>
    </source>
</evidence>
<dbReference type="PANTHER" id="PTHR22775:SF3">
    <property type="entry name" value="SORTING NEXIN-13"/>
    <property type="match status" value="1"/>
</dbReference>
<dbReference type="InParanoid" id="D2VXJ3"/>
<dbReference type="GO" id="GO:0035091">
    <property type="term" value="F:phosphatidylinositol binding"/>
    <property type="evidence" value="ECO:0007669"/>
    <property type="project" value="InterPro"/>
</dbReference>
<dbReference type="GeneID" id="8858294"/>
<dbReference type="Pfam" id="PF00787">
    <property type="entry name" value="PX"/>
    <property type="match status" value="1"/>
</dbReference>
<sequence length="732" mass="85433">MSNIALRLTDYKIEYDSQLTNNKPLYVNYFIRCSYKAKTSSLSNEQSYTVIKRYSEILELHKKILKQLGKRLTSNNEKKSNSNIEEGLKFPGKLLFGNFKDENIMKRKDELQKYFDQITSMPMITQDPLACQIIYAFFRRSLQRISPRSVFGDYYDRVLEKVKKMSVTSDEDLNMFNSVTSQASKGTSDVVFQTIDQIKGLDQLVYLNMDVPSVSTTHMKNEEDDLDDLYYIVNNSPKDNFNEDRSGNHGKKKKNTRELKSMWCNMLMEDCIPAFVSEDLDVLNNLDTSSVFSLDWNGMITNLCQVMNNYNKAIQYPRMMMYKECCEVYEKLKQEREIALILIYNRMKKLFEDDKKNPRTTEQGKAAKNCLSALAQNCVDMAVTFEEISESFSLLKKYFSELASNNPITQREEFICTLGYLNEILTILIEQVKKGHQKNVTLRQILKTMFVVFEDIATSRMKLFKQSQTSQTSNSSDEESKSKTSENEDPDTDTYNVHCREYLEHFLLPFASIGFLSELTFMVPDSMKYFIMYNCALKEKRIKAIISQKSENDNNVDIQMRQYAEKFFTEKMPHSDETREALARAFQSELQSLSNNDIVNPDNLLFCIPEPLHRTCTLYCMRFLSFVNELPEMEGIQFCKLVHQQYSRTTMQEIDQWNVMIHVCEKTLNIVNQVHKSYLQNNSVDIASTSDSVKISITYETKSRLDLISKQFSGYSDRLHFYNNESKRLRLL</sequence>
<dbReference type="EMBL" id="GG738907">
    <property type="protein sequence ID" value="EFC38450.1"/>
    <property type="molecule type" value="Genomic_DNA"/>
</dbReference>
<keyword evidence="4" id="KW-1185">Reference proteome</keyword>
<dbReference type="KEGG" id="ngr:NAEGRDRAFT_53042"/>
<evidence type="ECO:0000313" key="4">
    <source>
        <dbReference type="Proteomes" id="UP000006671"/>
    </source>
</evidence>
<dbReference type="Proteomes" id="UP000006671">
    <property type="component" value="Unassembled WGS sequence"/>
</dbReference>
<gene>
    <name evidence="3" type="ORF">NAEGRDRAFT_53042</name>
</gene>
<accession>D2VXJ3</accession>
<dbReference type="CDD" id="cd06093">
    <property type="entry name" value="PX_domain"/>
    <property type="match status" value="1"/>
</dbReference>
<evidence type="ECO:0000313" key="3">
    <source>
        <dbReference type="EMBL" id="EFC38450.1"/>
    </source>
</evidence>
<dbReference type="InterPro" id="IPR001683">
    <property type="entry name" value="PX_dom"/>
</dbReference>
<evidence type="ECO:0000259" key="2">
    <source>
        <dbReference type="PROSITE" id="PS50195"/>
    </source>
</evidence>
<dbReference type="Gene3D" id="3.30.1520.10">
    <property type="entry name" value="Phox-like domain"/>
    <property type="match status" value="1"/>
</dbReference>
<dbReference type="VEuPathDB" id="AmoebaDB:NAEGRDRAFT_53042"/>
<proteinExistence type="predicted"/>
<dbReference type="PANTHER" id="PTHR22775">
    <property type="entry name" value="SORTING NEXIN"/>
    <property type="match status" value="1"/>
</dbReference>
<dbReference type="InterPro" id="IPR036871">
    <property type="entry name" value="PX_dom_sf"/>
</dbReference>
<dbReference type="OrthoDB" id="10254720at2759"/>
<protein>
    <submittedName>
        <fullName evidence="3">Predicted protein</fullName>
    </submittedName>
</protein>
<dbReference type="AlphaFoldDB" id="D2VXJ3"/>
<organism evidence="4">
    <name type="scientific">Naegleria gruberi</name>
    <name type="common">Amoeba</name>
    <dbReference type="NCBI Taxonomy" id="5762"/>
    <lineage>
        <taxon>Eukaryota</taxon>
        <taxon>Discoba</taxon>
        <taxon>Heterolobosea</taxon>
        <taxon>Tetramitia</taxon>
        <taxon>Eutetramitia</taxon>
        <taxon>Vahlkampfiidae</taxon>
        <taxon>Naegleria</taxon>
    </lineage>
</organism>
<dbReference type="SUPFAM" id="SSF64268">
    <property type="entry name" value="PX domain"/>
    <property type="match status" value="1"/>
</dbReference>
<dbReference type="PROSITE" id="PS50195">
    <property type="entry name" value="PX"/>
    <property type="match status" value="1"/>
</dbReference>
<reference evidence="3 4" key="1">
    <citation type="journal article" date="2010" name="Cell">
        <title>The genome of Naegleria gruberi illuminates early eukaryotic versatility.</title>
        <authorList>
            <person name="Fritz-Laylin L.K."/>
            <person name="Prochnik S.E."/>
            <person name="Ginger M.L."/>
            <person name="Dacks J.B."/>
            <person name="Carpenter M.L."/>
            <person name="Field M.C."/>
            <person name="Kuo A."/>
            <person name="Paredez A."/>
            <person name="Chapman J."/>
            <person name="Pham J."/>
            <person name="Shu S."/>
            <person name="Neupane R."/>
            <person name="Cipriano M."/>
            <person name="Mancuso J."/>
            <person name="Tu H."/>
            <person name="Salamov A."/>
            <person name="Lindquist E."/>
            <person name="Shapiro H."/>
            <person name="Lucas S."/>
            <person name="Grigoriev I.V."/>
            <person name="Cande W.Z."/>
            <person name="Fulton C."/>
            <person name="Rokhsar D.S."/>
            <person name="Dawson S.C."/>
        </authorList>
    </citation>
    <scope>NUCLEOTIDE SEQUENCE [LARGE SCALE GENOMIC DNA]</scope>
    <source>
        <strain evidence="3 4">NEG-M</strain>
    </source>
</reference>
<name>D2VXJ3_NAEGR</name>
<dbReference type="RefSeq" id="XP_002671194.1">
    <property type="nucleotide sequence ID" value="XM_002671148.1"/>
</dbReference>
<feature type="region of interest" description="Disordered" evidence="1">
    <location>
        <begin position="467"/>
        <end position="493"/>
    </location>
</feature>
<dbReference type="OMA" id="CIPEPLH"/>